<name>A0A8K0GE73_IGNLU</name>
<dbReference type="EMBL" id="VTPC01003417">
    <property type="protein sequence ID" value="KAF2898542.1"/>
    <property type="molecule type" value="Genomic_DNA"/>
</dbReference>
<dbReference type="InterPro" id="IPR015943">
    <property type="entry name" value="WD40/YVTN_repeat-like_dom_sf"/>
</dbReference>
<accession>A0A8K0GE73</accession>
<keyword evidence="8" id="KW-1185">Reference proteome</keyword>
<feature type="compositionally biased region" description="Basic residues" evidence="6">
    <location>
        <begin position="54"/>
        <end position="63"/>
    </location>
</feature>
<evidence type="ECO:0000256" key="2">
    <source>
        <dbReference type="ARBA" id="ARBA00022574"/>
    </source>
</evidence>
<dbReference type="GO" id="GO:0034511">
    <property type="term" value="F:U3 snoRNA binding"/>
    <property type="evidence" value="ECO:0007669"/>
    <property type="project" value="InterPro"/>
</dbReference>
<evidence type="ECO:0000256" key="4">
    <source>
        <dbReference type="ARBA" id="ARBA00023242"/>
    </source>
</evidence>
<sequence>YITLIILSVFSFSLTRFTRDKCNYYNLLIIMSFFIKGKATSNKPVRNKYSQKQGVKRKAKKQKFKPEDEVSSEEDENLRSVADKSSSEDEYETAQEKKLRLAKIYLEEIEKEERQRLEDAETLNDGRNGDVISKRLKVDYLKQAGKLKLSVADQYTGVDGDNIIVLKCKEHGRAVTCLCVSPDNKYIFSGSKDGSIVKWSLLEHRKVASLPFVKKNHVSTSKEVLGHSKQILSIAISSDNKYLAVGDENNVIHVWNPTDLKHLGSLKGHRDAVTGVTFRRDTHTLYSCSKDRSVKVWSLDEMSYVETLYGHQDGITAIDALTRERAVTSGGRDTSIRIWKIAEESQLIYNGHSGSIDVVRLINEENFVSGGDDGQLCIWSAMKKKPLCTVKDAHGQDPINSQPHWIASVASLLNTDLIASGSNDGFIRLWKLGENFRTISSLFTVEMTGFVNDMIFTSDGKYLIASVGTEHRFGRWTVIKSARNSVVIIPLMKNK</sequence>
<dbReference type="Pfam" id="PF00400">
    <property type="entry name" value="WD40"/>
    <property type="match status" value="6"/>
</dbReference>
<feature type="repeat" description="WD" evidence="5">
    <location>
        <begin position="349"/>
        <end position="389"/>
    </location>
</feature>
<dbReference type="GO" id="GO:0032040">
    <property type="term" value="C:small-subunit processome"/>
    <property type="evidence" value="ECO:0007669"/>
    <property type="project" value="TreeGrafter"/>
</dbReference>
<protein>
    <recommendedName>
        <fullName evidence="9">U3 small nucleolar RNA-interacting protein 2</fullName>
    </recommendedName>
</protein>
<dbReference type="InterPro" id="IPR039241">
    <property type="entry name" value="Rrp9-like"/>
</dbReference>
<dbReference type="PROSITE" id="PS50294">
    <property type="entry name" value="WD_REPEATS_REGION"/>
    <property type="match status" value="4"/>
</dbReference>
<dbReference type="InterPro" id="IPR001680">
    <property type="entry name" value="WD40_rpt"/>
</dbReference>
<evidence type="ECO:0008006" key="9">
    <source>
        <dbReference type="Google" id="ProtNLM"/>
    </source>
</evidence>
<dbReference type="InterPro" id="IPR036322">
    <property type="entry name" value="WD40_repeat_dom_sf"/>
</dbReference>
<feature type="compositionally biased region" description="Basic and acidic residues" evidence="6">
    <location>
        <begin position="77"/>
        <end position="87"/>
    </location>
</feature>
<dbReference type="PRINTS" id="PR00320">
    <property type="entry name" value="GPROTEINBRPT"/>
</dbReference>
<proteinExistence type="predicted"/>
<dbReference type="Gene3D" id="2.130.10.10">
    <property type="entry name" value="YVTN repeat-like/Quinoprotein amine dehydrogenase"/>
    <property type="match status" value="1"/>
</dbReference>
<dbReference type="PANTHER" id="PTHR19865">
    <property type="entry name" value="U3 SMALL NUCLEOLAR RNA INTERACTING PROTEIN 2"/>
    <property type="match status" value="1"/>
</dbReference>
<dbReference type="AlphaFoldDB" id="A0A8K0GE73"/>
<evidence type="ECO:0000256" key="6">
    <source>
        <dbReference type="SAM" id="MobiDB-lite"/>
    </source>
</evidence>
<dbReference type="PANTHER" id="PTHR19865:SF0">
    <property type="entry name" value="U3 SMALL NUCLEOLAR RNA-INTERACTING PROTEIN 2"/>
    <property type="match status" value="1"/>
</dbReference>
<feature type="repeat" description="WD" evidence="5">
    <location>
        <begin position="399"/>
        <end position="432"/>
    </location>
</feature>
<reference evidence="7" key="1">
    <citation type="submission" date="2019-08" db="EMBL/GenBank/DDBJ databases">
        <title>The genome of the North American firefly Photinus pyralis.</title>
        <authorList>
            <consortium name="Photinus pyralis genome working group"/>
            <person name="Fallon T.R."/>
            <person name="Sander Lower S.E."/>
            <person name="Weng J.-K."/>
        </authorList>
    </citation>
    <scope>NUCLEOTIDE SEQUENCE</scope>
    <source>
        <strain evidence="7">TRF0915ILg1</strain>
        <tissue evidence="7">Whole body</tissue>
    </source>
</reference>
<feature type="repeat" description="WD" evidence="5">
    <location>
        <begin position="308"/>
        <end position="349"/>
    </location>
</feature>
<dbReference type="OrthoDB" id="189968at2759"/>
<evidence type="ECO:0000256" key="5">
    <source>
        <dbReference type="PROSITE-ProRule" id="PRU00221"/>
    </source>
</evidence>
<dbReference type="SUPFAM" id="SSF50978">
    <property type="entry name" value="WD40 repeat-like"/>
    <property type="match status" value="1"/>
</dbReference>
<organism evidence="7 8">
    <name type="scientific">Ignelater luminosus</name>
    <name type="common">Cucubano</name>
    <name type="synonym">Pyrophorus luminosus</name>
    <dbReference type="NCBI Taxonomy" id="2038154"/>
    <lineage>
        <taxon>Eukaryota</taxon>
        <taxon>Metazoa</taxon>
        <taxon>Ecdysozoa</taxon>
        <taxon>Arthropoda</taxon>
        <taxon>Hexapoda</taxon>
        <taxon>Insecta</taxon>
        <taxon>Pterygota</taxon>
        <taxon>Neoptera</taxon>
        <taxon>Endopterygota</taxon>
        <taxon>Coleoptera</taxon>
        <taxon>Polyphaga</taxon>
        <taxon>Elateriformia</taxon>
        <taxon>Elateroidea</taxon>
        <taxon>Elateridae</taxon>
        <taxon>Agrypninae</taxon>
        <taxon>Pyrophorini</taxon>
        <taxon>Ignelater</taxon>
    </lineage>
</organism>
<evidence type="ECO:0000256" key="1">
    <source>
        <dbReference type="ARBA" id="ARBA00004123"/>
    </source>
</evidence>
<evidence type="ECO:0000313" key="8">
    <source>
        <dbReference type="Proteomes" id="UP000801492"/>
    </source>
</evidence>
<feature type="repeat" description="WD" evidence="5">
    <location>
        <begin position="168"/>
        <end position="209"/>
    </location>
</feature>
<keyword evidence="3" id="KW-0677">Repeat</keyword>
<dbReference type="SMART" id="SM00320">
    <property type="entry name" value="WD40"/>
    <property type="match status" value="7"/>
</dbReference>
<feature type="repeat" description="WD" evidence="5">
    <location>
        <begin position="266"/>
        <end position="307"/>
    </location>
</feature>
<comment type="caution">
    <text evidence="7">The sequence shown here is derived from an EMBL/GenBank/DDBJ whole genome shotgun (WGS) entry which is preliminary data.</text>
</comment>
<dbReference type="Proteomes" id="UP000801492">
    <property type="component" value="Unassembled WGS sequence"/>
</dbReference>
<feature type="region of interest" description="Disordered" evidence="6">
    <location>
        <begin position="45"/>
        <end position="92"/>
    </location>
</feature>
<dbReference type="InterPro" id="IPR020472">
    <property type="entry name" value="WD40_PAC1"/>
</dbReference>
<dbReference type="PROSITE" id="PS50082">
    <property type="entry name" value="WD_REPEATS_2"/>
    <property type="match status" value="6"/>
</dbReference>
<gene>
    <name evidence="7" type="ORF">ILUMI_07634</name>
</gene>
<feature type="repeat" description="WD" evidence="5">
    <location>
        <begin position="224"/>
        <end position="256"/>
    </location>
</feature>
<feature type="non-terminal residue" evidence="7">
    <location>
        <position position="1"/>
    </location>
</feature>
<evidence type="ECO:0000256" key="3">
    <source>
        <dbReference type="ARBA" id="ARBA00022737"/>
    </source>
</evidence>
<keyword evidence="2 5" id="KW-0853">WD repeat</keyword>
<evidence type="ECO:0000313" key="7">
    <source>
        <dbReference type="EMBL" id="KAF2898542.1"/>
    </source>
</evidence>
<comment type="subcellular location">
    <subcellularLocation>
        <location evidence="1">Nucleus</location>
    </subcellularLocation>
</comment>
<dbReference type="FunFam" id="2.130.10.10:FF:000509">
    <property type="entry name" value="U3 small nucleolar RNA-interacting protein"/>
    <property type="match status" value="1"/>
</dbReference>
<dbReference type="CDD" id="cd00200">
    <property type="entry name" value="WD40"/>
    <property type="match status" value="1"/>
</dbReference>
<keyword evidence="4" id="KW-0539">Nucleus</keyword>